<evidence type="ECO:0000256" key="1">
    <source>
        <dbReference type="SAM" id="MobiDB-lite"/>
    </source>
</evidence>
<sequence>MSAPLLNSIIKTNGQDCLVRFRYDVWTHLFDFDEDLKIIYTDCMNVEVGDQVIYFLEPFEQTRITSNAQLESLLPSSGTVTLILRKWPNPVNVVTKDEIDKAEKALKPPKRKNAEDLYPDKINLGKSTMGAHRA</sequence>
<dbReference type="Proteomes" id="UP000095284">
    <property type="component" value="Unplaced"/>
</dbReference>
<dbReference type="Proteomes" id="UP000659654">
    <property type="component" value="Unassembled WGS sequence"/>
</dbReference>
<dbReference type="WBParaSite" id="BXY_0485300.1">
    <property type="protein sequence ID" value="BXY_0485300.1"/>
    <property type="gene ID" value="BXY_0485300"/>
</dbReference>
<proteinExistence type="predicted"/>
<reference evidence="5" key="1">
    <citation type="submission" date="2016-11" db="UniProtKB">
        <authorList>
            <consortium name="WormBaseParasite"/>
        </authorList>
    </citation>
    <scope>IDENTIFICATION</scope>
</reference>
<dbReference type="EMBL" id="CAJFCV020000001">
    <property type="protein sequence ID" value="CAG9082175.1"/>
    <property type="molecule type" value="Genomic_DNA"/>
</dbReference>
<name>A0A1I7RVU1_BURXY</name>
<evidence type="ECO:0000313" key="3">
    <source>
        <dbReference type="Proteomes" id="UP000095284"/>
    </source>
</evidence>
<dbReference type="EMBL" id="CAJFDI010000001">
    <property type="protein sequence ID" value="CAD5208608.1"/>
    <property type="molecule type" value="Genomic_DNA"/>
</dbReference>
<evidence type="ECO:0000313" key="5">
    <source>
        <dbReference type="WBParaSite" id="BXY_0485300.1"/>
    </source>
</evidence>
<feature type="compositionally biased region" description="Basic and acidic residues" evidence="1">
    <location>
        <begin position="104"/>
        <end position="119"/>
    </location>
</feature>
<keyword evidence="4" id="KW-1185">Reference proteome</keyword>
<gene>
    <name evidence="2" type="ORF">BXYJ_LOCUS844</name>
</gene>
<feature type="region of interest" description="Disordered" evidence="1">
    <location>
        <begin position="104"/>
        <end position="134"/>
    </location>
</feature>
<dbReference type="Proteomes" id="UP000582659">
    <property type="component" value="Unassembled WGS sequence"/>
</dbReference>
<evidence type="ECO:0000313" key="2">
    <source>
        <dbReference type="EMBL" id="CAD5208608.1"/>
    </source>
</evidence>
<protein>
    <submittedName>
        <fullName evidence="2">(pine wood nematode) hypothetical protein</fullName>
    </submittedName>
</protein>
<organism evidence="3 5">
    <name type="scientific">Bursaphelenchus xylophilus</name>
    <name type="common">Pinewood nematode worm</name>
    <name type="synonym">Aphelenchoides xylophilus</name>
    <dbReference type="NCBI Taxonomy" id="6326"/>
    <lineage>
        <taxon>Eukaryota</taxon>
        <taxon>Metazoa</taxon>
        <taxon>Ecdysozoa</taxon>
        <taxon>Nematoda</taxon>
        <taxon>Chromadorea</taxon>
        <taxon>Rhabditida</taxon>
        <taxon>Tylenchina</taxon>
        <taxon>Tylenchomorpha</taxon>
        <taxon>Aphelenchoidea</taxon>
        <taxon>Aphelenchoididae</taxon>
        <taxon>Bursaphelenchus</taxon>
    </lineage>
</organism>
<reference evidence="2" key="2">
    <citation type="submission" date="2020-09" db="EMBL/GenBank/DDBJ databases">
        <authorList>
            <person name="Kikuchi T."/>
        </authorList>
    </citation>
    <scope>NUCLEOTIDE SEQUENCE</scope>
    <source>
        <strain evidence="2">Ka4C1</strain>
    </source>
</reference>
<dbReference type="AlphaFoldDB" id="A0A1I7RVU1"/>
<accession>A0A1I7RVU1</accession>
<evidence type="ECO:0000313" key="4">
    <source>
        <dbReference type="Proteomes" id="UP000659654"/>
    </source>
</evidence>